<name>L1LAK0_THEEQ</name>
<keyword evidence="2" id="KW-0472">Membrane</keyword>
<gene>
    <name evidence="3" type="ORF">BEWA_049690</name>
</gene>
<dbReference type="Proteomes" id="UP000031512">
    <property type="component" value="Unassembled WGS sequence"/>
</dbReference>
<comment type="caution">
    <text evidence="3">The sequence shown here is derived from an EMBL/GenBank/DDBJ whole genome shotgun (WGS) entry which is preliminary data.</text>
</comment>
<keyword evidence="2" id="KW-0812">Transmembrane</keyword>
<dbReference type="VEuPathDB" id="PiroplasmaDB:BEWA_049690"/>
<evidence type="ECO:0000256" key="1">
    <source>
        <dbReference type="SAM" id="MobiDB-lite"/>
    </source>
</evidence>
<organism evidence="3 4">
    <name type="scientific">Theileria equi strain WA</name>
    <dbReference type="NCBI Taxonomy" id="1537102"/>
    <lineage>
        <taxon>Eukaryota</taxon>
        <taxon>Sar</taxon>
        <taxon>Alveolata</taxon>
        <taxon>Apicomplexa</taxon>
        <taxon>Aconoidasida</taxon>
        <taxon>Piroplasmida</taxon>
        <taxon>Theileriidae</taxon>
        <taxon>Theileria</taxon>
    </lineage>
</organism>
<proteinExistence type="predicted"/>
<dbReference type="GeneID" id="15805194"/>
<feature type="transmembrane region" description="Helical" evidence="2">
    <location>
        <begin position="683"/>
        <end position="702"/>
    </location>
</feature>
<evidence type="ECO:0000256" key="2">
    <source>
        <dbReference type="SAM" id="Phobius"/>
    </source>
</evidence>
<dbReference type="RefSeq" id="XP_004831954.1">
    <property type="nucleotide sequence ID" value="XM_004831897.1"/>
</dbReference>
<dbReference type="EMBL" id="ACOU01000007">
    <property type="protein sequence ID" value="EKX72502.1"/>
    <property type="molecule type" value="Genomic_DNA"/>
</dbReference>
<evidence type="ECO:0000313" key="4">
    <source>
        <dbReference type="Proteomes" id="UP000031512"/>
    </source>
</evidence>
<feature type="region of interest" description="Disordered" evidence="1">
    <location>
        <begin position="608"/>
        <end position="659"/>
    </location>
</feature>
<sequence length="720" mass="80330">MSRVVDLNIDPDKWNTQTSNKIHGSRYEHAFEGYIKYEYYISSSNSLFKLASLEYNGHKLKFPSPTTLILKFYTYFTNNNILLAIQIRGGKNIYFTNPDTGKDINGDTKFDEFITTNNTPLNESTDIKEILDNVVKNKGLDYEGLSDDIKKKLWKANAITFDISQKPIKSKEKHVTYKSYITDVEVTVIDSGKIANTYPKVQHKASTPFYIRGLKDAGRKDVNIYNGFPNDPLDNFTVYYATSDSSYNDPLLVVVTTQDISSTDQRFIKSQYYISKNQGSTEWDIRRIEYPGIDDSELKEILTSIARHSKLYINKVNDSGDLQKKLTDITEGLIIDFSLATGDSGTYDSGNGKKVLYKRTKYDGYSSICHADTFTSFSIKDIKVTSDVSVSGVTLPTGTILSRLRVFYYGTDKTEYPLMVYFKYVSAGKKMWIRRYYGDTIWQESTDHSPTSDLDYPAIKKVIEQLNIPRITIDLSQTGEYIPTGNILKLKVDKSGVSGSGFYKFAQTAPRDLGFKIKGVTHKGNTLNGIKSNDHLDRITAYYEGQDPKNKENLLMIELLKKRGNSNMYVYYCREDKESGWIVIPRQTEKLDGIPLTSKLKELKEKLDAKKKKTKQAEGGDKGGTEPNGETGKGAGGVDKGDNKGQESAGGGSAGNEARNSDYVDAEAQPDAATLQSSSNSGAIAGGVLGAIVCIVLLALLIKKVGPSVRAHFETRNPPL</sequence>
<keyword evidence="4" id="KW-1185">Reference proteome</keyword>
<dbReference type="AlphaFoldDB" id="L1LAK0"/>
<keyword evidence="2" id="KW-1133">Transmembrane helix</keyword>
<dbReference type="KEGG" id="beq:BEWA_049690"/>
<reference evidence="3 4" key="1">
    <citation type="journal article" date="2012" name="BMC Genomics">
        <title>Comparative genomic analysis and phylogenetic position of Theileria equi.</title>
        <authorList>
            <person name="Kappmeyer L.S."/>
            <person name="Thiagarajan M."/>
            <person name="Herndon D.R."/>
            <person name="Ramsay J.D."/>
            <person name="Caler E."/>
            <person name="Djikeng A."/>
            <person name="Gillespie J.J."/>
            <person name="Lau A.O."/>
            <person name="Roalson E.H."/>
            <person name="Silva J.C."/>
            <person name="Silva M.G."/>
            <person name="Suarez C.E."/>
            <person name="Ueti M.W."/>
            <person name="Nene V.M."/>
            <person name="Mealey R.H."/>
            <person name="Knowles D.P."/>
            <person name="Brayton K.A."/>
        </authorList>
    </citation>
    <scope>NUCLEOTIDE SEQUENCE [LARGE SCALE GENOMIC DNA]</scope>
    <source>
        <strain evidence="3 4">WA</strain>
    </source>
</reference>
<evidence type="ECO:0000313" key="3">
    <source>
        <dbReference type="EMBL" id="EKX72502.1"/>
    </source>
</evidence>
<accession>L1LAK0</accession>
<feature type="compositionally biased region" description="Basic and acidic residues" evidence="1">
    <location>
        <begin position="615"/>
        <end position="624"/>
    </location>
</feature>
<protein>
    <submittedName>
        <fullName evidence="3">Uncharacterized protein</fullName>
    </submittedName>
</protein>